<feature type="transmembrane region" description="Helical" evidence="2">
    <location>
        <begin position="54"/>
        <end position="76"/>
    </location>
</feature>
<reference evidence="4" key="1">
    <citation type="submission" date="2019-02" db="EMBL/GenBank/DDBJ databases">
        <authorList>
            <person name="Gruber-Vodicka R. H."/>
            <person name="Seah K. B. B."/>
        </authorList>
    </citation>
    <scope>NUCLEOTIDE SEQUENCE</scope>
    <source>
        <strain evidence="3">BECK_S312</strain>
        <strain evidence="4">BECK_S426</strain>
    </source>
</reference>
<accession>A0A450XHS8</accession>
<keyword evidence="2" id="KW-0812">Transmembrane</keyword>
<organism evidence="4">
    <name type="scientific">Candidatus Kentrum sp. LPFa</name>
    <dbReference type="NCBI Taxonomy" id="2126335"/>
    <lineage>
        <taxon>Bacteria</taxon>
        <taxon>Pseudomonadati</taxon>
        <taxon>Pseudomonadota</taxon>
        <taxon>Gammaproteobacteria</taxon>
        <taxon>Candidatus Kentrum</taxon>
    </lineage>
</organism>
<dbReference type="AlphaFoldDB" id="A0A450XHS8"/>
<evidence type="ECO:0000256" key="1">
    <source>
        <dbReference type="SAM" id="MobiDB-lite"/>
    </source>
</evidence>
<name>A0A450XHS8_9GAMM</name>
<dbReference type="EMBL" id="CAADFP010000073">
    <property type="protein sequence ID" value="VFK28718.1"/>
    <property type="molecule type" value="Genomic_DNA"/>
</dbReference>
<protein>
    <submittedName>
        <fullName evidence="4">Uncharacterized protein</fullName>
    </submittedName>
</protein>
<evidence type="ECO:0000313" key="3">
    <source>
        <dbReference type="EMBL" id="VFK12508.1"/>
    </source>
</evidence>
<evidence type="ECO:0000313" key="4">
    <source>
        <dbReference type="EMBL" id="VFK28718.1"/>
    </source>
</evidence>
<sequence>MKNHSTKIRSWSRQGNTANRIGIAFRYWKNKNPGKPSAEIRAYPVGVLLLRANMFLQIFPTLHAILLYGASSLALISRCRRNKDAERTAYAKTHPLSDLARSANIFVNRDKGMHLRATLWFVAFPMGMLDIFSRYRKNKDSKKTGAAQGTPRLEPIATR</sequence>
<keyword evidence="2" id="KW-1133">Transmembrane helix</keyword>
<dbReference type="EMBL" id="CAADFM010000072">
    <property type="protein sequence ID" value="VFK12508.1"/>
    <property type="molecule type" value="Genomic_DNA"/>
</dbReference>
<feature type="region of interest" description="Disordered" evidence="1">
    <location>
        <begin position="140"/>
        <end position="159"/>
    </location>
</feature>
<evidence type="ECO:0000256" key="2">
    <source>
        <dbReference type="SAM" id="Phobius"/>
    </source>
</evidence>
<proteinExistence type="predicted"/>
<gene>
    <name evidence="3" type="ORF">BECKLPF1236A_GA0070988_100723</name>
    <name evidence="4" type="ORF">BECKLPF1236C_GA0070990_100732</name>
</gene>
<keyword evidence="2" id="KW-0472">Membrane</keyword>